<dbReference type="InterPro" id="IPR000653">
    <property type="entry name" value="DegT/StrS_aminotransferase"/>
</dbReference>
<organism evidence="2">
    <name type="scientific">uncultured organism</name>
    <dbReference type="NCBI Taxonomy" id="155900"/>
    <lineage>
        <taxon>unclassified sequences</taxon>
        <taxon>environmental samples</taxon>
    </lineage>
</organism>
<dbReference type="AlphaFoldDB" id="A0A5B8RHA6"/>
<keyword evidence="2" id="KW-0032">Aminotransferase</keyword>
<dbReference type="GO" id="GO:0030170">
    <property type="term" value="F:pyridoxal phosphate binding"/>
    <property type="evidence" value="ECO:0007669"/>
    <property type="project" value="TreeGrafter"/>
</dbReference>
<dbReference type="PIRSF" id="PIRSF000390">
    <property type="entry name" value="PLP_StrS"/>
    <property type="match status" value="1"/>
</dbReference>
<reference evidence="2" key="1">
    <citation type="submission" date="2019-06" db="EMBL/GenBank/DDBJ databases">
        <authorList>
            <person name="Murdoch R.W."/>
            <person name="Fathepure B."/>
        </authorList>
    </citation>
    <scope>NUCLEOTIDE SEQUENCE</scope>
</reference>
<dbReference type="GO" id="GO:0019179">
    <property type="term" value="F:dTDP-4-amino-4,6-dideoxy-D-glucose transaminase activity"/>
    <property type="evidence" value="ECO:0007669"/>
    <property type="project" value="UniProtKB-EC"/>
</dbReference>
<dbReference type="SUPFAM" id="SSF53383">
    <property type="entry name" value="PLP-dependent transferases"/>
    <property type="match status" value="1"/>
</dbReference>
<name>A0A5B8RHA6_9ZZZZ</name>
<dbReference type="InterPro" id="IPR015424">
    <property type="entry name" value="PyrdxlP-dep_Trfase"/>
</dbReference>
<dbReference type="EMBL" id="MN079185">
    <property type="protein sequence ID" value="QEA06932.1"/>
    <property type="molecule type" value="Genomic_DNA"/>
</dbReference>
<gene>
    <name evidence="2" type="primary">vioA_1</name>
    <name evidence="2" type="ORF">KBTEX_03275</name>
</gene>
<dbReference type="EC" id="2.6.1.33" evidence="2"/>
<proteinExistence type="predicted"/>
<evidence type="ECO:0000256" key="1">
    <source>
        <dbReference type="ARBA" id="ARBA00022898"/>
    </source>
</evidence>
<protein>
    <submittedName>
        <fullName evidence="2">dTDP-4-amino-4,6-dideoxy-D-glucose transaminase</fullName>
        <ecNumber evidence="2">2.6.1.33</ecNumber>
    </submittedName>
</protein>
<evidence type="ECO:0000313" key="2">
    <source>
        <dbReference type="EMBL" id="QEA06932.1"/>
    </source>
</evidence>
<dbReference type="Gene3D" id="3.40.640.10">
    <property type="entry name" value="Type I PLP-dependent aspartate aminotransferase-like (Major domain)"/>
    <property type="match status" value="1"/>
</dbReference>
<dbReference type="GO" id="GO:0000271">
    <property type="term" value="P:polysaccharide biosynthetic process"/>
    <property type="evidence" value="ECO:0007669"/>
    <property type="project" value="TreeGrafter"/>
</dbReference>
<dbReference type="InterPro" id="IPR015421">
    <property type="entry name" value="PyrdxlP-dep_Trfase_major"/>
</dbReference>
<dbReference type="Pfam" id="PF01041">
    <property type="entry name" value="DegT_DnrJ_EryC1"/>
    <property type="match status" value="1"/>
</dbReference>
<dbReference type="PANTHER" id="PTHR30244">
    <property type="entry name" value="TRANSAMINASE"/>
    <property type="match status" value="1"/>
</dbReference>
<dbReference type="CDD" id="cd00616">
    <property type="entry name" value="AHBA_syn"/>
    <property type="match status" value="1"/>
</dbReference>
<dbReference type="PANTHER" id="PTHR30244:SF9">
    <property type="entry name" value="PROTEIN RV3402C"/>
    <property type="match status" value="1"/>
</dbReference>
<keyword evidence="1" id="KW-0663">Pyridoxal phosphate</keyword>
<accession>A0A5B8RHA6</accession>
<keyword evidence="2" id="KW-0808">Transferase</keyword>
<sequence length="379" mass="42414">MNHDKQNQDERIFVTRPQLPPLKEVIPYLEEMWENRQLSNNGPLHQRLEAALEDYLGVEHLALVANGTLALVTALQAANLTGEVITTPYTFVATANALLWNNLTPVFVDVEPDTLNLDPEQVEAAITPHTSAILPVHVYGNVCDVSRLQSIADAHDLIVIYDAAHGFRVEDEGGSILRHGDFSILSFHATKVFNTFEGGAVVCPDAVTKERIGRLRNFGIVDETTIEAPGLNAKINEFQAAIGLAQLKHVDEAIDSRARLDNTYRRALAEVQGIHCPPRSQATRYNHAYFPIFVEDDYPLSRDELYFRLRENGIYGRRYFYPLIPEFPMYGNLPGIKGGNWPIAQHASERVICLPMYPDLGEDQVERIVTICVEAEANS</sequence>